<comment type="caution">
    <text evidence="2">The sequence shown here is derived from an EMBL/GenBank/DDBJ whole genome shotgun (WGS) entry which is preliminary data.</text>
</comment>
<evidence type="ECO:0008006" key="3">
    <source>
        <dbReference type="Google" id="ProtNLM"/>
    </source>
</evidence>
<gene>
    <name evidence="2" type="ORF">LCGC14_1545890</name>
</gene>
<evidence type="ECO:0000313" key="2">
    <source>
        <dbReference type="EMBL" id="KKM60040.1"/>
    </source>
</evidence>
<dbReference type="EMBL" id="LAZR01011753">
    <property type="protein sequence ID" value="KKM60040.1"/>
    <property type="molecule type" value="Genomic_DNA"/>
</dbReference>
<keyword evidence="1" id="KW-1133">Transmembrane helix</keyword>
<organism evidence="2">
    <name type="scientific">marine sediment metagenome</name>
    <dbReference type="NCBI Taxonomy" id="412755"/>
    <lineage>
        <taxon>unclassified sequences</taxon>
        <taxon>metagenomes</taxon>
        <taxon>ecological metagenomes</taxon>
    </lineage>
</organism>
<feature type="non-terminal residue" evidence="2">
    <location>
        <position position="188"/>
    </location>
</feature>
<evidence type="ECO:0000256" key="1">
    <source>
        <dbReference type="SAM" id="Phobius"/>
    </source>
</evidence>
<protein>
    <recommendedName>
        <fullName evidence="3">CvpA family protein</fullName>
    </recommendedName>
</protein>
<dbReference type="AlphaFoldDB" id="A0A0F9L7U7"/>
<feature type="transmembrane region" description="Helical" evidence="1">
    <location>
        <begin position="27"/>
        <end position="44"/>
    </location>
</feature>
<feature type="transmembrane region" description="Helical" evidence="1">
    <location>
        <begin position="100"/>
        <end position="121"/>
    </location>
</feature>
<keyword evidence="1" id="KW-0812">Transmembrane</keyword>
<keyword evidence="1" id="KW-0472">Membrane</keyword>
<accession>A0A0F9L7U7</accession>
<sequence>MVLIIVSILLVLGIAYFQSTQGLFNALIMAILSALCAAIAMGWYEPTAVALLYDKHMAYAEALCLVALFVVPLVVLRVLFDALIRGNVVFHVWVDRIGGGAAGLIVGIICVGIFMLAAQMLPWGPSILGYKPFKEDLSRNQRLHPFYPDEFVVDFGEAMSRGALSGAADFRRSHDNLLRELFCARYRL</sequence>
<feature type="transmembrane region" description="Helical" evidence="1">
    <location>
        <begin position="56"/>
        <end position="80"/>
    </location>
</feature>
<reference evidence="2" key="1">
    <citation type="journal article" date="2015" name="Nature">
        <title>Complex archaea that bridge the gap between prokaryotes and eukaryotes.</title>
        <authorList>
            <person name="Spang A."/>
            <person name="Saw J.H."/>
            <person name="Jorgensen S.L."/>
            <person name="Zaremba-Niedzwiedzka K."/>
            <person name="Martijn J."/>
            <person name="Lind A.E."/>
            <person name="van Eijk R."/>
            <person name="Schleper C."/>
            <person name="Guy L."/>
            <person name="Ettema T.J."/>
        </authorList>
    </citation>
    <scope>NUCLEOTIDE SEQUENCE</scope>
</reference>
<proteinExistence type="predicted"/>
<name>A0A0F9L7U7_9ZZZZ</name>